<dbReference type="PANTHER" id="PTHR46791">
    <property type="entry name" value="EXPRESSED PROTEIN"/>
    <property type="match status" value="1"/>
</dbReference>
<dbReference type="GO" id="GO:0003676">
    <property type="term" value="F:nucleic acid binding"/>
    <property type="evidence" value="ECO:0007669"/>
    <property type="project" value="InterPro"/>
</dbReference>
<gene>
    <name evidence="2" type="ORF">N1851_031094</name>
</gene>
<keyword evidence="3" id="KW-1185">Reference proteome</keyword>
<dbReference type="AlphaFoldDB" id="A0AA47NQ78"/>
<sequence length="474" mass="54214">MERLYIRVSRAVQQAPLDPDYLEFVCAQEMVFLDIVAQHVPIGPIDTLSELSRALQNQRQCQHPPPLPIEYENTQGKGRPKISISREYLQHLVEFGLPMATISSFLGVSRATLYRRMAEDNISVRGLYSACTDPELDALVSEIKTRAPHSGYRSVKGILESQGHRVQWERVRAAMHRVDSLGVLERMTQLGCVVRRTYSVPCSKYRHKSQTNQNIMPQLLLHLSDVPFISSIRYNIVIFGAIDGFSRKIMYLKAADNNRSDTNLAFFCQAVQEFGYPLRVRADQGGENVGIARLMFSMRGPESGCFITGKSVHNQRIERLWRDVWMGATNVFYHLFHMLEEEGLFDLSNITHFLCLHYVFLPRIQASLDLFQGGWDNHPLRTEQNLTPNQLWEIGQMQHCIQNPEDMNIPEIDWEDSGEVPETDLGVNVPQLESPLTPEQLETLKRLIDPLQPSESNGVNIYLTTVQYIESLLE</sequence>
<dbReference type="Gene3D" id="3.30.420.10">
    <property type="entry name" value="Ribonuclease H-like superfamily/Ribonuclease H"/>
    <property type="match status" value="1"/>
</dbReference>
<reference evidence="2" key="1">
    <citation type="journal article" date="2023" name="Front. Mar. Sci.">
        <title>A new Merluccius polli reference genome to investigate the effects of global change in West African waters.</title>
        <authorList>
            <person name="Mateo J.L."/>
            <person name="Blanco-Fernandez C."/>
            <person name="Garcia-Vazquez E."/>
            <person name="Machado-Schiaffino G."/>
        </authorList>
    </citation>
    <scope>NUCLEOTIDE SEQUENCE</scope>
    <source>
        <strain evidence="2">C29</strain>
        <tissue evidence="2">Fin</tissue>
    </source>
</reference>
<feature type="domain" description="Integrase core" evidence="1">
    <location>
        <begin position="230"/>
        <end position="402"/>
    </location>
</feature>
<dbReference type="InterPro" id="IPR058913">
    <property type="entry name" value="Integrase_dom_put"/>
</dbReference>
<dbReference type="Pfam" id="PF24764">
    <property type="entry name" value="rva_4"/>
    <property type="match status" value="1"/>
</dbReference>
<protein>
    <recommendedName>
        <fullName evidence="1">Integrase core domain-containing protein</fullName>
    </recommendedName>
</protein>
<dbReference type="InterPro" id="IPR036397">
    <property type="entry name" value="RNaseH_sf"/>
</dbReference>
<dbReference type="PANTHER" id="PTHR46791:SF11">
    <property type="entry name" value="INTEGRASE CATALYTIC DOMAIN-CONTAINING PROTEIN"/>
    <property type="match status" value="1"/>
</dbReference>
<evidence type="ECO:0000313" key="2">
    <source>
        <dbReference type="EMBL" id="KAK0133368.1"/>
    </source>
</evidence>
<dbReference type="SUPFAM" id="SSF53098">
    <property type="entry name" value="Ribonuclease H-like"/>
    <property type="match status" value="1"/>
</dbReference>
<comment type="caution">
    <text evidence="2">The sequence shown here is derived from an EMBL/GenBank/DDBJ whole genome shotgun (WGS) entry which is preliminary data.</text>
</comment>
<dbReference type="InterPro" id="IPR012337">
    <property type="entry name" value="RNaseH-like_sf"/>
</dbReference>
<proteinExistence type="predicted"/>
<name>A0AA47NQ78_MERPO</name>
<evidence type="ECO:0000313" key="3">
    <source>
        <dbReference type="Proteomes" id="UP001174136"/>
    </source>
</evidence>
<evidence type="ECO:0000259" key="1">
    <source>
        <dbReference type="Pfam" id="PF24764"/>
    </source>
</evidence>
<dbReference type="EMBL" id="JAOPHQ010005991">
    <property type="protein sequence ID" value="KAK0133368.1"/>
    <property type="molecule type" value="Genomic_DNA"/>
</dbReference>
<dbReference type="Proteomes" id="UP001174136">
    <property type="component" value="Unassembled WGS sequence"/>
</dbReference>
<accession>A0AA47NQ78</accession>
<organism evidence="2 3">
    <name type="scientific">Merluccius polli</name>
    <name type="common">Benguela hake</name>
    <name type="synonym">Merluccius cadenati</name>
    <dbReference type="NCBI Taxonomy" id="89951"/>
    <lineage>
        <taxon>Eukaryota</taxon>
        <taxon>Metazoa</taxon>
        <taxon>Chordata</taxon>
        <taxon>Craniata</taxon>
        <taxon>Vertebrata</taxon>
        <taxon>Euteleostomi</taxon>
        <taxon>Actinopterygii</taxon>
        <taxon>Neopterygii</taxon>
        <taxon>Teleostei</taxon>
        <taxon>Neoteleostei</taxon>
        <taxon>Acanthomorphata</taxon>
        <taxon>Zeiogadaria</taxon>
        <taxon>Gadariae</taxon>
        <taxon>Gadiformes</taxon>
        <taxon>Gadoidei</taxon>
        <taxon>Merlucciidae</taxon>
        <taxon>Merluccius</taxon>
    </lineage>
</organism>